<proteinExistence type="predicted"/>
<evidence type="ECO:0000313" key="3">
    <source>
        <dbReference type="Proteomes" id="UP001196870"/>
    </source>
</evidence>
<dbReference type="InterPro" id="IPR000835">
    <property type="entry name" value="HTH_MarR-typ"/>
</dbReference>
<dbReference type="Proteomes" id="UP001196870">
    <property type="component" value="Unassembled WGS sequence"/>
</dbReference>
<accession>A0ABS5EWG6</accession>
<dbReference type="PROSITE" id="PS50995">
    <property type="entry name" value="HTH_MARR_2"/>
    <property type="match status" value="1"/>
</dbReference>
<protein>
    <submittedName>
        <fullName evidence="2">MarR family transcriptional regulator</fullName>
    </submittedName>
</protein>
<dbReference type="SMART" id="SM00347">
    <property type="entry name" value="HTH_MARR"/>
    <property type="match status" value="1"/>
</dbReference>
<dbReference type="InterPro" id="IPR036388">
    <property type="entry name" value="WH-like_DNA-bd_sf"/>
</dbReference>
<keyword evidence="3" id="KW-1185">Reference proteome</keyword>
<evidence type="ECO:0000313" key="2">
    <source>
        <dbReference type="EMBL" id="MBR0664633.1"/>
    </source>
</evidence>
<reference evidence="3" key="1">
    <citation type="journal article" date="2021" name="Syst. Appl. Microbiol.">
        <title>Roseomonas hellenica sp. nov., isolated from roots of wild-growing Alkanna tinctoria.</title>
        <authorList>
            <person name="Rat A."/>
            <person name="Naranjo H.D."/>
            <person name="Lebbe L."/>
            <person name="Cnockaert M."/>
            <person name="Krigas N."/>
            <person name="Grigoriadou K."/>
            <person name="Maloupa E."/>
            <person name="Willems A."/>
        </authorList>
    </citation>
    <scope>NUCLEOTIDE SEQUENCE [LARGE SCALE GENOMIC DNA]</scope>
    <source>
        <strain evidence="3">LMG 31523</strain>
    </source>
</reference>
<feature type="domain" description="HTH marR-type" evidence="1">
    <location>
        <begin position="23"/>
        <end position="156"/>
    </location>
</feature>
<dbReference type="SUPFAM" id="SSF46785">
    <property type="entry name" value="Winged helix' DNA-binding domain"/>
    <property type="match status" value="1"/>
</dbReference>
<dbReference type="Gene3D" id="1.10.10.10">
    <property type="entry name" value="Winged helix-like DNA-binding domain superfamily/Winged helix DNA-binding domain"/>
    <property type="match status" value="1"/>
</dbReference>
<organism evidence="2 3">
    <name type="scientific">Plastoroseomonas hellenica</name>
    <dbReference type="NCBI Taxonomy" id="2687306"/>
    <lineage>
        <taxon>Bacteria</taxon>
        <taxon>Pseudomonadati</taxon>
        <taxon>Pseudomonadota</taxon>
        <taxon>Alphaproteobacteria</taxon>
        <taxon>Acetobacterales</taxon>
        <taxon>Acetobacteraceae</taxon>
        <taxon>Plastoroseomonas</taxon>
    </lineage>
</organism>
<comment type="caution">
    <text evidence="2">The sequence shown here is derived from an EMBL/GenBank/DDBJ whole genome shotgun (WGS) entry which is preliminary data.</text>
</comment>
<dbReference type="PANTHER" id="PTHR33164">
    <property type="entry name" value="TRANSCRIPTIONAL REGULATOR, MARR FAMILY"/>
    <property type="match status" value="1"/>
</dbReference>
<evidence type="ECO:0000259" key="1">
    <source>
        <dbReference type="PROSITE" id="PS50995"/>
    </source>
</evidence>
<gene>
    <name evidence="2" type="ORF">GXW71_09735</name>
</gene>
<dbReference type="PANTHER" id="PTHR33164:SF89">
    <property type="entry name" value="MARR FAMILY REGULATORY PROTEIN"/>
    <property type="match status" value="1"/>
</dbReference>
<sequence>MPKATRPRKDRVTPVPVVRLGPLEDFIGFHLRLAQEASFRAFAQRVGDRRLRPSRFAIMALIAENPGITQTALSRASARDKSTLTTALDDLVVRGLVLRGRAPEDRRSYALMLTARGRQVLARLMTHAAAHDRQLDELVGPAGKLALLRLLRRIIGGLD</sequence>
<dbReference type="InterPro" id="IPR039422">
    <property type="entry name" value="MarR/SlyA-like"/>
</dbReference>
<dbReference type="EMBL" id="JAAGBB010000009">
    <property type="protein sequence ID" value="MBR0664633.1"/>
    <property type="molecule type" value="Genomic_DNA"/>
</dbReference>
<dbReference type="PRINTS" id="PR00598">
    <property type="entry name" value="HTHMARR"/>
</dbReference>
<dbReference type="InterPro" id="IPR036390">
    <property type="entry name" value="WH_DNA-bd_sf"/>
</dbReference>
<dbReference type="Pfam" id="PF01047">
    <property type="entry name" value="MarR"/>
    <property type="match status" value="1"/>
</dbReference>
<name>A0ABS5EWG6_9PROT</name>